<gene>
    <name evidence="3" type="ORF">NCGR_LOCUS41534</name>
</gene>
<evidence type="ECO:0000313" key="3">
    <source>
        <dbReference type="EMBL" id="CAD6258051.1"/>
    </source>
</evidence>
<dbReference type="Pfam" id="PF25019">
    <property type="entry name" value="LRR_R13L1-DRL21"/>
    <property type="match status" value="1"/>
</dbReference>
<evidence type="ECO:0000256" key="1">
    <source>
        <dbReference type="SAM" id="MobiDB-lite"/>
    </source>
</evidence>
<protein>
    <recommendedName>
        <fullName evidence="2">R13L1/DRL21-like LRR repeat region domain-containing protein</fullName>
    </recommendedName>
</protein>
<dbReference type="OrthoDB" id="685907at2759"/>
<dbReference type="InterPro" id="IPR032675">
    <property type="entry name" value="LRR_dom_sf"/>
</dbReference>
<keyword evidence="4" id="KW-1185">Reference proteome</keyword>
<feature type="compositionally biased region" description="Polar residues" evidence="1">
    <location>
        <begin position="246"/>
        <end position="258"/>
    </location>
</feature>
<feature type="compositionally biased region" description="Acidic residues" evidence="1">
    <location>
        <begin position="259"/>
        <end position="270"/>
    </location>
</feature>
<dbReference type="EMBL" id="CAJGYO010000010">
    <property type="protein sequence ID" value="CAD6258051.1"/>
    <property type="molecule type" value="Genomic_DNA"/>
</dbReference>
<dbReference type="AlphaFoldDB" id="A0A811QPV1"/>
<dbReference type="InterPro" id="IPR056789">
    <property type="entry name" value="LRR_R13L1-DRL21"/>
</dbReference>
<dbReference type="Proteomes" id="UP000604825">
    <property type="component" value="Unassembled WGS sequence"/>
</dbReference>
<comment type="caution">
    <text evidence="3">The sequence shown here is derived from an EMBL/GenBank/DDBJ whole genome shotgun (WGS) entry which is preliminary data.</text>
</comment>
<dbReference type="SUPFAM" id="SSF52047">
    <property type="entry name" value="RNI-like"/>
    <property type="match status" value="1"/>
</dbReference>
<feature type="domain" description="R13L1/DRL21-like LRR repeat region" evidence="2">
    <location>
        <begin position="68"/>
        <end position="179"/>
    </location>
</feature>
<dbReference type="Gene3D" id="3.80.10.10">
    <property type="entry name" value="Ribonuclease Inhibitor"/>
    <property type="match status" value="1"/>
</dbReference>
<reference evidence="3" key="1">
    <citation type="submission" date="2020-10" db="EMBL/GenBank/DDBJ databases">
        <authorList>
            <person name="Han B."/>
            <person name="Lu T."/>
            <person name="Zhao Q."/>
            <person name="Huang X."/>
            <person name="Zhao Y."/>
        </authorList>
    </citation>
    <scope>NUCLEOTIDE SEQUENCE</scope>
</reference>
<evidence type="ECO:0000259" key="2">
    <source>
        <dbReference type="Pfam" id="PF25019"/>
    </source>
</evidence>
<proteinExistence type="predicted"/>
<feature type="region of interest" description="Disordered" evidence="1">
    <location>
        <begin position="246"/>
        <end position="283"/>
    </location>
</feature>
<dbReference type="PANTHER" id="PTHR47186">
    <property type="entry name" value="LEUCINE-RICH REPEAT-CONTAINING PROTEIN 57"/>
    <property type="match status" value="1"/>
</dbReference>
<evidence type="ECO:0000313" key="4">
    <source>
        <dbReference type="Proteomes" id="UP000604825"/>
    </source>
</evidence>
<name>A0A811QPV1_9POAL</name>
<organism evidence="3 4">
    <name type="scientific">Miscanthus lutarioriparius</name>
    <dbReference type="NCBI Taxonomy" id="422564"/>
    <lineage>
        <taxon>Eukaryota</taxon>
        <taxon>Viridiplantae</taxon>
        <taxon>Streptophyta</taxon>
        <taxon>Embryophyta</taxon>
        <taxon>Tracheophyta</taxon>
        <taxon>Spermatophyta</taxon>
        <taxon>Magnoliopsida</taxon>
        <taxon>Liliopsida</taxon>
        <taxon>Poales</taxon>
        <taxon>Poaceae</taxon>
        <taxon>PACMAD clade</taxon>
        <taxon>Panicoideae</taxon>
        <taxon>Andropogonodae</taxon>
        <taxon>Andropogoneae</taxon>
        <taxon>Saccharinae</taxon>
        <taxon>Miscanthus</taxon>
    </lineage>
</organism>
<accession>A0A811QPV1</accession>
<feature type="compositionally biased region" description="Basic and acidic residues" evidence="1">
    <location>
        <begin position="271"/>
        <end position="283"/>
    </location>
</feature>
<dbReference type="PANTHER" id="PTHR47186:SF49">
    <property type="entry name" value="NB-ARC DOMAIN-CONTAINING PROTEIN"/>
    <property type="match status" value="1"/>
</dbReference>
<sequence>MKLLRCIDLCNCKRMVKLPGGIGKLRQLRYLSLLNSGINNIPRGFSGLTNLRVLKGFPAHVEGDWCSLEELGPLNRLTSLDIRGLENVSYSTFAIKVKLGEKVHLIYLCLQCTSGRGGSHRLIKEEEQQQIEKVFDEICPPPCLENPRIKECPELKVLEGLPALQRLDLEDYDMKTLPRYLKDANPRLFDLDCNASLLASIAKGESSSEWNKFSHIKQVNAHADDKENNIERKWYVKYTRDPLSLKTNISPSTNASSGDETEEVLLDEVEETSKDEIQEERVV</sequence>